<dbReference type="RefSeq" id="WP_146799223.1">
    <property type="nucleotide sequence ID" value="NZ_VOLP01000010.1"/>
</dbReference>
<keyword evidence="12" id="KW-1185">Reference proteome</keyword>
<evidence type="ECO:0000256" key="6">
    <source>
        <dbReference type="ARBA" id="ARBA00022603"/>
    </source>
</evidence>
<dbReference type="EMBL" id="VOLQ01000006">
    <property type="protein sequence ID" value="TWX70061.1"/>
    <property type="molecule type" value="Genomic_DNA"/>
</dbReference>
<dbReference type="Proteomes" id="UP000321917">
    <property type="component" value="Unassembled WGS sequence"/>
</dbReference>
<feature type="binding site" evidence="9">
    <location>
        <position position="45"/>
    </location>
    <ligand>
        <name>S-adenosyl-L-methionine</name>
        <dbReference type="ChEBI" id="CHEBI:59789"/>
    </ligand>
</feature>
<feature type="binding site" evidence="9">
    <location>
        <position position="123"/>
    </location>
    <ligand>
        <name>S-adenosyl-L-methionine</name>
        <dbReference type="ChEBI" id="CHEBI:59789"/>
    </ligand>
</feature>
<dbReference type="Pfam" id="PF05724">
    <property type="entry name" value="TPMT"/>
    <property type="match status" value="1"/>
</dbReference>
<reference evidence="11 13" key="1">
    <citation type="submission" date="2019-07" db="EMBL/GenBank/DDBJ databases">
        <title>Genomes of sea-ice associated Colwellia species.</title>
        <authorList>
            <person name="Bowman J.P."/>
        </authorList>
    </citation>
    <scope>NUCLEOTIDE SEQUENCE [LARGE SCALE GENOMIC DNA]</scope>
    <source>
        <strain evidence="10 12">ACAM 607</strain>
        <strain evidence="11 13">IC036</strain>
    </source>
</reference>
<dbReference type="NCBIfam" id="TIGR03840">
    <property type="entry name" value="TMPT_Se_Te"/>
    <property type="match status" value="1"/>
</dbReference>
<dbReference type="GO" id="GO:0008119">
    <property type="term" value="F:thiopurine S-methyltransferase activity"/>
    <property type="evidence" value="ECO:0007669"/>
    <property type="project" value="UniProtKB-UniRule"/>
</dbReference>
<evidence type="ECO:0000313" key="13">
    <source>
        <dbReference type="Proteomes" id="UP000321917"/>
    </source>
</evidence>
<dbReference type="PIRSF" id="PIRSF023956">
    <property type="entry name" value="Thiopurine_S-methyltransferase"/>
    <property type="match status" value="1"/>
</dbReference>
<dbReference type="PANTHER" id="PTHR10259">
    <property type="entry name" value="THIOPURINE S-METHYLTRANSFERASE"/>
    <property type="match status" value="1"/>
</dbReference>
<evidence type="ECO:0000256" key="2">
    <source>
        <dbReference type="ARBA" id="ARBA00004496"/>
    </source>
</evidence>
<gene>
    <name evidence="11" type="primary">tmpT</name>
    <name evidence="9" type="synonym">tpm</name>
    <name evidence="10" type="ORF">ESZ26_08010</name>
    <name evidence="11" type="ORF">ESZ27_04700</name>
</gene>
<keyword evidence="6 9" id="KW-0489">Methyltransferase</keyword>
<dbReference type="EMBL" id="VOLR01000009">
    <property type="protein sequence ID" value="TWX60306.1"/>
    <property type="molecule type" value="Genomic_DNA"/>
</dbReference>
<keyword evidence="7 9" id="KW-0808">Transferase</keyword>
<evidence type="ECO:0000313" key="10">
    <source>
        <dbReference type="EMBL" id="TWX60306.1"/>
    </source>
</evidence>
<evidence type="ECO:0000256" key="3">
    <source>
        <dbReference type="ARBA" id="ARBA00008145"/>
    </source>
</evidence>
<dbReference type="GO" id="GO:0032259">
    <property type="term" value="P:methylation"/>
    <property type="evidence" value="ECO:0007669"/>
    <property type="project" value="UniProtKB-KW"/>
</dbReference>
<evidence type="ECO:0000313" key="11">
    <source>
        <dbReference type="EMBL" id="TWX70061.1"/>
    </source>
</evidence>
<evidence type="ECO:0000256" key="1">
    <source>
        <dbReference type="ARBA" id="ARBA00000903"/>
    </source>
</evidence>
<organism evidence="11 13">
    <name type="scientific">Colwellia hornerae</name>
    <dbReference type="NCBI Taxonomy" id="89402"/>
    <lineage>
        <taxon>Bacteria</taxon>
        <taxon>Pseudomonadati</taxon>
        <taxon>Pseudomonadota</taxon>
        <taxon>Gammaproteobacteria</taxon>
        <taxon>Alteromonadales</taxon>
        <taxon>Colwelliaceae</taxon>
        <taxon>Colwellia</taxon>
    </lineage>
</organism>
<evidence type="ECO:0000256" key="7">
    <source>
        <dbReference type="ARBA" id="ARBA00022679"/>
    </source>
</evidence>
<keyword evidence="5 9" id="KW-0963">Cytoplasm</keyword>
<dbReference type="FunFam" id="3.40.50.150:FF:000101">
    <property type="entry name" value="Thiopurine S-methyltransferase"/>
    <property type="match status" value="1"/>
</dbReference>
<dbReference type="OrthoDB" id="9778208at2"/>
<evidence type="ECO:0000256" key="5">
    <source>
        <dbReference type="ARBA" id="ARBA00022490"/>
    </source>
</evidence>
<evidence type="ECO:0000313" key="12">
    <source>
        <dbReference type="Proteomes" id="UP000321525"/>
    </source>
</evidence>
<dbReference type="InterPro" id="IPR025835">
    <property type="entry name" value="Thiopurine_S-MeTrfase"/>
</dbReference>
<evidence type="ECO:0000256" key="8">
    <source>
        <dbReference type="ARBA" id="ARBA00022691"/>
    </source>
</evidence>
<comment type="subcellular location">
    <subcellularLocation>
        <location evidence="2 9">Cytoplasm</location>
    </subcellularLocation>
</comment>
<dbReference type="AlphaFoldDB" id="A0A5C6QMV6"/>
<dbReference type="InterPro" id="IPR008854">
    <property type="entry name" value="TPMT"/>
</dbReference>
<protein>
    <recommendedName>
        <fullName evidence="4 9">Thiopurine S-methyltransferase</fullName>
        <ecNumber evidence="4 9">2.1.1.67</ecNumber>
    </recommendedName>
    <alternativeName>
        <fullName evidence="9">Thiopurine methyltransferase</fullName>
    </alternativeName>
</protein>
<name>A0A5C6QMV6_9GAMM</name>
<dbReference type="InterPro" id="IPR029063">
    <property type="entry name" value="SAM-dependent_MTases_sf"/>
</dbReference>
<feature type="binding site" evidence="9">
    <location>
        <position position="10"/>
    </location>
    <ligand>
        <name>S-adenosyl-L-methionine</name>
        <dbReference type="ChEBI" id="CHEBI:59789"/>
    </ligand>
</feature>
<dbReference type="GO" id="GO:0010038">
    <property type="term" value="P:response to metal ion"/>
    <property type="evidence" value="ECO:0007669"/>
    <property type="project" value="InterPro"/>
</dbReference>
<feature type="binding site" evidence="9">
    <location>
        <position position="66"/>
    </location>
    <ligand>
        <name>S-adenosyl-L-methionine</name>
        <dbReference type="ChEBI" id="CHEBI:59789"/>
    </ligand>
</feature>
<comment type="catalytic activity">
    <reaction evidence="1 9">
        <text>S-adenosyl-L-methionine + a thiopurine = S-adenosyl-L-homocysteine + a thiopurine S-methylether.</text>
        <dbReference type="EC" id="2.1.1.67"/>
    </reaction>
</comment>
<dbReference type="HAMAP" id="MF_00812">
    <property type="entry name" value="Thiopur_methtran"/>
    <property type="match status" value="1"/>
</dbReference>
<dbReference type="SUPFAM" id="SSF53335">
    <property type="entry name" value="S-adenosyl-L-methionine-dependent methyltransferases"/>
    <property type="match status" value="1"/>
</dbReference>
<dbReference type="PANTHER" id="PTHR10259:SF11">
    <property type="entry name" value="THIOPURINE S-METHYLTRANSFERASE"/>
    <property type="match status" value="1"/>
</dbReference>
<dbReference type="Proteomes" id="UP000321525">
    <property type="component" value="Unassembled WGS sequence"/>
</dbReference>
<accession>A0A5C6QMV6</accession>
<evidence type="ECO:0000256" key="4">
    <source>
        <dbReference type="ARBA" id="ARBA00011905"/>
    </source>
</evidence>
<comment type="similarity">
    <text evidence="3 9">Belongs to the class I-like SAM-binding methyltransferase superfamily. TPMT family.</text>
</comment>
<comment type="caution">
    <text evidence="11">The sequence shown here is derived from an EMBL/GenBank/DDBJ whole genome shotgun (WGS) entry which is preliminary data.</text>
</comment>
<dbReference type="InterPro" id="IPR022474">
    <property type="entry name" value="Thiopur_S-MeTfrase_Se/Te_detox"/>
</dbReference>
<evidence type="ECO:0000256" key="9">
    <source>
        <dbReference type="HAMAP-Rule" id="MF_00812"/>
    </source>
</evidence>
<dbReference type="GO" id="GO:0005737">
    <property type="term" value="C:cytoplasm"/>
    <property type="evidence" value="ECO:0007669"/>
    <property type="project" value="UniProtKB-SubCell"/>
</dbReference>
<dbReference type="Gene3D" id="3.40.50.150">
    <property type="entry name" value="Vaccinia Virus protein VP39"/>
    <property type="match status" value="1"/>
</dbReference>
<keyword evidence="8 9" id="KW-0949">S-adenosyl-L-methionine</keyword>
<sequence length="212" mass="23986">MDLNFWHQIWEKNHIGFHEGQANSLLVEYINELLLAEGCRIFLPLCGKSLDIAWLLSKGYRVAGAELNKCAVEQLFFELGVEPNISKLGNIYCYSAENIDIFVGDIFDLCGETLGFVDAIYDRAALVALPDEIREKYRLHLLEITGVSPQLLITFEYDQKLLKGPPFSISDDDVKQYYVDSYELSLLKKIDVPGGLKGKCDASENIWLLSNI</sequence>
<proteinExistence type="inferred from homology"/>
<dbReference type="PROSITE" id="PS51585">
    <property type="entry name" value="SAM_MT_TPMT"/>
    <property type="match status" value="1"/>
</dbReference>
<dbReference type="EC" id="2.1.1.67" evidence="4 9"/>